<accession>A0A133U940</accession>
<dbReference type="EMBL" id="LHXK01000001">
    <property type="protein sequence ID" value="KXA90689.1"/>
    <property type="molecule type" value="Genomic_DNA"/>
</dbReference>
<protein>
    <recommendedName>
        <fullName evidence="1">DUF5615 domain-containing protein</fullName>
    </recommendedName>
</protein>
<dbReference type="InterPro" id="IPR041049">
    <property type="entry name" value="DUF5615"/>
</dbReference>
<keyword evidence="3" id="KW-1185">Reference proteome</keyword>
<name>A0A133U940_9EURY</name>
<dbReference type="Proteomes" id="UP000070184">
    <property type="component" value="Unassembled WGS sequence"/>
</dbReference>
<feature type="domain" description="DUF5615" evidence="1">
    <location>
        <begin position="5"/>
        <end position="108"/>
    </location>
</feature>
<proteinExistence type="predicted"/>
<evidence type="ECO:0000259" key="1">
    <source>
        <dbReference type="Pfam" id="PF18480"/>
    </source>
</evidence>
<gene>
    <name evidence="2" type="ORF">AKJ61_00160</name>
</gene>
<sequence length="111" mass="12658">MGKVKILADENVRREVVTILKNLDVDIEHVSEAGRRDLSDKEQLEYANKKDRAVLTHDADFTQISEKTENKGVIYVTKPISAKREAKEVLDVIDSYESEEIQNLVIFVPES</sequence>
<dbReference type="AlphaFoldDB" id="A0A133U940"/>
<organism evidence="2 3">
    <name type="scientific">candidate division MSBL1 archaeon SCGC-AAA259B11</name>
    <dbReference type="NCBI Taxonomy" id="1698260"/>
    <lineage>
        <taxon>Archaea</taxon>
        <taxon>Methanobacteriati</taxon>
        <taxon>Methanobacteriota</taxon>
        <taxon>candidate division MSBL1</taxon>
    </lineage>
</organism>
<comment type="caution">
    <text evidence="2">The sequence shown here is derived from an EMBL/GenBank/DDBJ whole genome shotgun (WGS) entry which is preliminary data.</text>
</comment>
<evidence type="ECO:0000313" key="2">
    <source>
        <dbReference type="EMBL" id="KXA90689.1"/>
    </source>
</evidence>
<dbReference type="Pfam" id="PF18480">
    <property type="entry name" value="DUF5615"/>
    <property type="match status" value="1"/>
</dbReference>
<reference evidence="2 3" key="1">
    <citation type="journal article" date="2016" name="Sci. Rep.">
        <title>Metabolic traits of an uncultured archaeal lineage -MSBL1- from brine pools of the Red Sea.</title>
        <authorList>
            <person name="Mwirichia R."/>
            <person name="Alam I."/>
            <person name="Rashid M."/>
            <person name="Vinu M."/>
            <person name="Ba-Alawi W."/>
            <person name="Anthony Kamau A."/>
            <person name="Kamanda Ngugi D."/>
            <person name="Goker M."/>
            <person name="Klenk H.P."/>
            <person name="Bajic V."/>
            <person name="Stingl U."/>
        </authorList>
    </citation>
    <scope>NUCLEOTIDE SEQUENCE [LARGE SCALE GENOMIC DNA]</scope>
    <source>
        <strain evidence="2">SCGC-AAA259B11</strain>
    </source>
</reference>
<evidence type="ECO:0000313" key="3">
    <source>
        <dbReference type="Proteomes" id="UP000070184"/>
    </source>
</evidence>